<dbReference type="HOGENOM" id="CLU_2162284_0_0_1"/>
<name>A0A0D3GMI1_9ORYZ</name>
<sequence length="111" mass="12515">MWPGLQIAFSFPLCRQKCPSCVKGIETNMSKEITALDVLTSSMILGKWLRPALKRKMGNFYGKGGWATTRLKDAALSDDKLREGYFKAGQAYMFSVWPDYSRGLCDSIAEY</sequence>
<organism evidence="1">
    <name type="scientific">Oryza barthii</name>
    <dbReference type="NCBI Taxonomy" id="65489"/>
    <lineage>
        <taxon>Eukaryota</taxon>
        <taxon>Viridiplantae</taxon>
        <taxon>Streptophyta</taxon>
        <taxon>Embryophyta</taxon>
        <taxon>Tracheophyta</taxon>
        <taxon>Spermatophyta</taxon>
        <taxon>Magnoliopsida</taxon>
        <taxon>Liliopsida</taxon>
        <taxon>Poales</taxon>
        <taxon>Poaceae</taxon>
        <taxon>BOP clade</taxon>
        <taxon>Oryzoideae</taxon>
        <taxon>Oryzeae</taxon>
        <taxon>Oryzinae</taxon>
        <taxon>Oryza</taxon>
    </lineage>
</organism>
<dbReference type="AlphaFoldDB" id="A0A0D3GMI1"/>
<dbReference type="Gramene" id="OBART07G03800.1">
    <property type="protein sequence ID" value="OBART07G03800.1"/>
    <property type="gene ID" value="OBART07G03800"/>
</dbReference>
<keyword evidence="2" id="KW-1185">Reference proteome</keyword>
<reference evidence="1" key="2">
    <citation type="submission" date="2015-03" db="UniProtKB">
        <authorList>
            <consortium name="EnsemblPlants"/>
        </authorList>
    </citation>
    <scope>IDENTIFICATION</scope>
</reference>
<dbReference type="PaxDb" id="65489-OBART07G03800.1"/>
<protein>
    <submittedName>
        <fullName evidence="1">Uncharacterized protein</fullName>
    </submittedName>
</protein>
<accession>A0A0D3GMI1</accession>
<proteinExistence type="predicted"/>
<reference evidence="1" key="1">
    <citation type="journal article" date="2009" name="Rice">
        <title>De Novo Next Generation Sequencing of Plant Genomes.</title>
        <authorList>
            <person name="Rounsley S."/>
            <person name="Marri P.R."/>
            <person name="Yu Y."/>
            <person name="He R."/>
            <person name="Sisneros N."/>
            <person name="Goicoechea J.L."/>
            <person name="Lee S.J."/>
            <person name="Angelova A."/>
            <person name="Kudrna D."/>
            <person name="Luo M."/>
            <person name="Affourtit J."/>
            <person name="Desany B."/>
            <person name="Knight J."/>
            <person name="Niazi F."/>
            <person name="Egholm M."/>
            <person name="Wing R.A."/>
        </authorList>
    </citation>
    <scope>NUCLEOTIDE SEQUENCE [LARGE SCALE GENOMIC DNA]</scope>
    <source>
        <strain evidence="1">cv. IRGC 105608</strain>
    </source>
</reference>
<evidence type="ECO:0000313" key="1">
    <source>
        <dbReference type="EnsemblPlants" id="OBART07G03800.1"/>
    </source>
</evidence>
<evidence type="ECO:0000313" key="2">
    <source>
        <dbReference type="Proteomes" id="UP000026960"/>
    </source>
</evidence>
<dbReference type="Proteomes" id="UP000026960">
    <property type="component" value="Chromosome 7"/>
</dbReference>
<dbReference type="EnsemblPlants" id="OBART07G03800.1">
    <property type="protein sequence ID" value="OBART07G03800.1"/>
    <property type="gene ID" value="OBART07G03800"/>
</dbReference>